<feature type="compositionally biased region" description="Acidic residues" evidence="1">
    <location>
        <begin position="99"/>
        <end position="126"/>
    </location>
</feature>
<evidence type="ECO:0000256" key="2">
    <source>
        <dbReference type="SAM" id="SignalP"/>
    </source>
</evidence>
<dbReference type="eggNOG" id="ENOG502SI7J">
    <property type="taxonomic scope" value="Eukaryota"/>
</dbReference>
<name>D8LGM3_ECTSI</name>
<dbReference type="AlphaFoldDB" id="D8LGM3"/>
<dbReference type="EMBL" id="FN648244">
    <property type="protein sequence ID" value="CBN75765.1"/>
    <property type="molecule type" value="Genomic_DNA"/>
</dbReference>
<feature type="compositionally biased region" description="Gly residues" evidence="1">
    <location>
        <begin position="614"/>
        <end position="624"/>
    </location>
</feature>
<feature type="signal peptide" evidence="2">
    <location>
        <begin position="1"/>
        <end position="21"/>
    </location>
</feature>
<dbReference type="Proteomes" id="UP000002630">
    <property type="component" value="Linkage Group LG04"/>
</dbReference>
<gene>
    <name evidence="3" type="ORF">Esi_0174_0027</name>
</gene>
<sequence length="667" mass="72370">MSRFALAGAGVFLLLVSVAEAGRTTGTSSGRLPPTARTNPATTVKAQAGGGEAISVAETLRGGGGRGARPRPAAGGRGDVRQRPGRGGRGGGRQVRWADDEDDDSYDDDESDGYDYSDDDVDDLSGEEFSYRGRPAGEGGARASGRGGSRKGPAAVGAAAAARANNDDDYLSDDEGLYDSDDDLDGEGGDGSNDDYYDEDEDDDDDSFGADSFDDGYSDARASSGRRPPPPVRRGEGGQRRGGGPSRGGRGRGRRGPPPPARMERLKAKLADAQVGLKTKMTGVTHKGAKVMRELKGSISSDLEKTLIKATRPDNDPAKRKHVNLLLQAAEHAFPVYMNPKDGGQAAWKEGPYWMTLHKLWRRMAERDYRTASKAVYVLHRLARGTTAESWGYFRSTLQEMRRDEDKGTKSRYFSRRVISNVDDDGRPFSEWLDAYAEFVLLRLQSFSPELGELAAIDAETPHEKASRSLEKAAKLIEAALACEIGPDLDNDVTCDGLKLVIEDLCEVWSLFQQKLEIRLQQRFTGGGFSSGELRRTLSFLEFYLEQLSAAQGLVQESHRLLALYSHAVPKGLGDDLATEMLQEQVAWIQEELTDEEEEDRRSTGRHGTEASGGSKGGGGGGTRCGSSTYGGIEVPGGAWPEESGEQEAGSRWCWRRWHRGERRGKA</sequence>
<feature type="region of interest" description="Disordered" evidence="1">
    <location>
        <begin position="24"/>
        <end position="262"/>
    </location>
</feature>
<proteinExistence type="predicted"/>
<evidence type="ECO:0000256" key="1">
    <source>
        <dbReference type="SAM" id="MobiDB-lite"/>
    </source>
</evidence>
<dbReference type="InterPro" id="IPR008942">
    <property type="entry name" value="ENTH_VHS"/>
</dbReference>
<dbReference type="SUPFAM" id="SSF48464">
    <property type="entry name" value="ENTH/VHS domain"/>
    <property type="match status" value="1"/>
</dbReference>
<keyword evidence="4" id="KW-1185">Reference proteome</keyword>
<organism evidence="3 4">
    <name type="scientific">Ectocarpus siliculosus</name>
    <name type="common">Brown alga</name>
    <name type="synonym">Conferva siliculosa</name>
    <dbReference type="NCBI Taxonomy" id="2880"/>
    <lineage>
        <taxon>Eukaryota</taxon>
        <taxon>Sar</taxon>
        <taxon>Stramenopiles</taxon>
        <taxon>Ochrophyta</taxon>
        <taxon>PX clade</taxon>
        <taxon>Phaeophyceae</taxon>
        <taxon>Ectocarpales</taxon>
        <taxon>Ectocarpaceae</taxon>
        <taxon>Ectocarpus</taxon>
    </lineage>
</organism>
<dbReference type="EMBL" id="FN649729">
    <property type="protein sequence ID" value="CBN75765.1"/>
    <property type="molecule type" value="Genomic_DNA"/>
</dbReference>
<feature type="compositionally biased region" description="Basic and acidic residues" evidence="1">
    <location>
        <begin position="600"/>
        <end position="609"/>
    </location>
</feature>
<dbReference type="OrthoDB" id="201905at2759"/>
<feature type="compositionally biased region" description="Gly residues" evidence="1">
    <location>
        <begin position="136"/>
        <end position="147"/>
    </location>
</feature>
<evidence type="ECO:0008006" key="5">
    <source>
        <dbReference type="Google" id="ProtNLM"/>
    </source>
</evidence>
<evidence type="ECO:0000313" key="3">
    <source>
        <dbReference type="EMBL" id="CBN75765.1"/>
    </source>
</evidence>
<accession>D8LGM3</accession>
<keyword evidence="2" id="KW-0732">Signal</keyword>
<reference evidence="3 4" key="1">
    <citation type="journal article" date="2010" name="Nature">
        <title>The Ectocarpus genome and the independent evolution of multicellularity in brown algae.</title>
        <authorList>
            <person name="Cock J.M."/>
            <person name="Sterck L."/>
            <person name="Rouze P."/>
            <person name="Scornet D."/>
            <person name="Allen A.E."/>
            <person name="Amoutzias G."/>
            <person name="Anthouard V."/>
            <person name="Artiguenave F."/>
            <person name="Aury J.M."/>
            <person name="Badger J.H."/>
            <person name="Beszteri B."/>
            <person name="Billiau K."/>
            <person name="Bonnet E."/>
            <person name="Bothwell J.H."/>
            <person name="Bowler C."/>
            <person name="Boyen C."/>
            <person name="Brownlee C."/>
            <person name="Carrano C.J."/>
            <person name="Charrier B."/>
            <person name="Cho G.Y."/>
            <person name="Coelho S.M."/>
            <person name="Collen J."/>
            <person name="Corre E."/>
            <person name="Da Silva C."/>
            <person name="Delage L."/>
            <person name="Delaroque N."/>
            <person name="Dittami S.M."/>
            <person name="Doulbeau S."/>
            <person name="Elias M."/>
            <person name="Farnham G."/>
            <person name="Gachon C.M."/>
            <person name="Gschloessl B."/>
            <person name="Heesch S."/>
            <person name="Jabbari K."/>
            <person name="Jubin C."/>
            <person name="Kawai H."/>
            <person name="Kimura K."/>
            <person name="Kloareg B."/>
            <person name="Kupper F.C."/>
            <person name="Lang D."/>
            <person name="Le Bail A."/>
            <person name="Leblanc C."/>
            <person name="Lerouge P."/>
            <person name="Lohr M."/>
            <person name="Lopez P.J."/>
            <person name="Martens C."/>
            <person name="Maumus F."/>
            <person name="Michel G."/>
            <person name="Miranda-Saavedra D."/>
            <person name="Morales J."/>
            <person name="Moreau H."/>
            <person name="Motomura T."/>
            <person name="Nagasato C."/>
            <person name="Napoli C.A."/>
            <person name="Nelson D.R."/>
            <person name="Nyvall-Collen P."/>
            <person name="Peters A.F."/>
            <person name="Pommier C."/>
            <person name="Potin P."/>
            <person name="Poulain J."/>
            <person name="Quesneville H."/>
            <person name="Read B."/>
            <person name="Rensing S.A."/>
            <person name="Ritter A."/>
            <person name="Rousvoal S."/>
            <person name="Samanta M."/>
            <person name="Samson G."/>
            <person name="Schroeder D.C."/>
            <person name="Segurens B."/>
            <person name="Strittmatter M."/>
            <person name="Tonon T."/>
            <person name="Tregear J.W."/>
            <person name="Valentin K."/>
            <person name="von Dassow P."/>
            <person name="Yamagishi T."/>
            <person name="Van de Peer Y."/>
            <person name="Wincker P."/>
        </authorList>
    </citation>
    <scope>NUCLEOTIDE SEQUENCE [LARGE SCALE GENOMIC DNA]</scope>
    <source>
        <strain evidence="4">Ec32 / CCAP1310/4</strain>
    </source>
</reference>
<feature type="region of interest" description="Disordered" evidence="1">
    <location>
        <begin position="592"/>
        <end position="652"/>
    </location>
</feature>
<dbReference type="InParanoid" id="D8LGM3"/>
<feature type="chain" id="PRO_5003117171" description="ENTH domain-containing protein" evidence="2">
    <location>
        <begin position="22"/>
        <end position="667"/>
    </location>
</feature>
<dbReference type="Gene3D" id="1.25.40.90">
    <property type="match status" value="1"/>
</dbReference>
<feature type="compositionally biased region" description="Low complexity" evidence="1">
    <location>
        <begin position="151"/>
        <end position="164"/>
    </location>
</feature>
<protein>
    <recommendedName>
        <fullName evidence="5">ENTH domain-containing protein</fullName>
    </recommendedName>
</protein>
<evidence type="ECO:0000313" key="4">
    <source>
        <dbReference type="Proteomes" id="UP000002630"/>
    </source>
</evidence>
<feature type="compositionally biased region" description="Polar residues" evidence="1">
    <location>
        <begin position="24"/>
        <end position="45"/>
    </location>
</feature>
<feature type="compositionally biased region" description="Acidic residues" evidence="1">
    <location>
        <begin position="167"/>
        <end position="217"/>
    </location>
</feature>